<protein>
    <submittedName>
        <fullName evidence="1">Capsid cement protein</fullName>
    </submittedName>
</protein>
<organism evidence="1">
    <name type="scientific">Salinicola endophyticus</name>
    <dbReference type="NCBI Taxonomy" id="1949083"/>
    <lineage>
        <taxon>Bacteria</taxon>
        <taxon>Pseudomonadati</taxon>
        <taxon>Pseudomonadota</taxon>
        <taxon>Gammaproteobacteria</taxon>
        <taxon>Oceanospirillales</taxon>
        <taxon>Halomonadaceae</taxon>
        <taxon>Salinicola</taxon>
    </lineage>
</organism>
<gene>
    <name evidence="1" type="ORF">ABV408_13245</name>
</gene>
<dbReference type="EMBL" id="CP159578">
    <property type="protein sequence ID" value="XCJ78395.1"/>
    <property type="molecule type" value="Genomic_DNA"/>
</dbReference>
<evidence type="ECO:0000313" key="1">
    <source>
        <dbReference type="EMBL" id="XCJ78395.1"/>
    </source>
</evidence>
<name>A0AB74UCL8_9GAMM</name>
<dbReference type="AlphaFoldDB" id="A0AB74UCL8"/>
<dbReference type="RefSeq" id="WP_353979397.1">
    <property type="nucleotide sequence ID" value="NZ_CP159578.1"/>
</dbReference>
<proteinExistence type="predicted"/>
<reference evidence="1" key="1">
    <citation type="submission" date="2024-06" db="EMBL/GenBank/DDBJ databases">
        <title>Complete genome of Salinicola endophyticus HNIBRBA4755.</title>
        <authorList>
            <person name="Shin S.Y."/>
            <person name="Kang H."/>
            <person name="Song J."/>
        </authorList>
    </citation>
    <scope>NUCLEOTIDE SEQUENCE</scope>
    <source>
        <strain evidence="1">HNIBRBA4755</strain>
    </source>
</reference>
<dbReference type="InterPro" id="IPR011231">
    <property type="entry name" value="Phage_VT1-Sakai_H0018"/>
</dbReference>
<dbReference type="Pfam" id="PF09956">
    <property type="entry name" value="Phage_cement_2"/>
    <property type="match status" value="1"/>
</dbReference>
<accession>A0AB74UCL8</accession>
<sequence length="121" mass="11547">MAKNYNGDGQTVTLPAPAGGVIAGLPVVIGSLVLVPLDNAAEGEDFVGVTGGEWGGIPCDDALALGARVAMLEGEMVAAGTASATAPIGVLTSDPAGTATVLIVQGMAATQAELDAGTGGA</sequence>